<comment type="caution">
    <text evidence="4">The sequence shown here is derived from an EMBL/GenBank/DDBJ whole genome shotgun (WGS) entry which is preliminary data.</text>
</comment>
<evidence type="ECO:0000256" key="2">
    <source>
        <dbReference type="SAM" id="Phobius"/>
    </source>
</evidence>
<keyword evidence="2" id="KW-0472">Membrane</keyword>
<evidence type="ECO:0000313" key="4">
    <source>
        <dbReference type="EMBL" id="KAH7643906.1"/>
    </source>
</evidence>
<dbReference type="PROSITE" id="PS51034">
    <property type="entry name" value="ZP_2"/>
    <property type="match status" value="1"/>
</dbReference>
<feature type="compositionally biased region" description="Basic residues" evidence="1">
    <location>
        <begin position="161"/>
        <end position="171"/>
    </location>
</feature>
<feature type="compositionally biased region" description="Low complexity" evidence="1">
    <location>
        <begin position="146"/>
        <end position="156"/>
    </location>
</feature>
<dbReference type="AlphaFoldDB" id="A0A9D4P477"/>
<reference evidence="4" key="2">
    <citation type="journal article" date="2021" name="World Allergy Organ. J.">
        <title>Chromosome-level assembly of Dermatophagoides farinae genome and transcriptome reveals two novel allergens Der f 37 and Der f 39.</title>
        <authorList>
            <person name="Chen J."/>
            <person name="Cai Z."/>
            <person name="Fan D."/>
            <person name="Hu J."/>
            <person name="Hou Y."/>
            <person name="He Y."/>
            <person name="Zhang Z."/>
            <person name="Zhao Z."/>
            <person name="Gao P."/>
            <person name="Hu W."/>
            <person name="Sun J."/>
            <person name="Li J."/>
            <person name="Ji K."/>
        </authorList>
    </citation>
    <scope>NUCLEOTIDE SEQUENCE</scope>
    <source>
        <strain evidence="4">JKM2019</strain>
    </source>
</reference>
<dbReference type="InterPro" id="IPR001507">
    <property type="entry name" value="ZP_dom"/>
</dbReference>
<dbReference type="Proteomes" id="UP000828236">
    <property type="component" value="Unassembled WGS sequence"/>
</dbReference>
<name>A0A9D4P477_DERFA</name>
<feature type="domain" description="ZP" evidence="3">
    <location>
        <begin position="1"/>
        <end position="36"/>
    </location>
</feature>
<sequence length="210" mass="24586">MDIRFTGSLALYLECDIHMCHNRCPPQRCYWRNLSKRSAKLQNFDTGLNTTTNASILSESISLVQALEVHHDQDEEMTFQSSKDELGNKQNEEMICLRPIGIISMILFFLLLLIVSFGTSIRYWIRIRKLKYLKHNNIYNNDYHKSTPLSTPSSSLDYRNHHNHNHHHHQHQHDQSAPNTTRTICSMNGFSDTPNSVSVFPYRDRFCRFS</sequence>
<dbReference type="EMBL" id="SDOV01000002">
    <property type="protein sequence ID" value="KAH7643906.1"/>
    <property type="molecule type" value="Genomic_DNA"/>
</dbReference>
<protein>
    <submittedName>
        <fullName evidence="4">Zona pellucida-like domain containing protein</fullName>
    </submittedName>
</protein>
<evidence type="ECO:0000256" key="1">
    <source>
        <dbReference type="SAM" id="MobiDB-lite"/>
    </source>
</evidence>
<feature type="transmembrane region" description="Helical" evidence="2">
    <location>
        <begin position="100"/>
        <end position="125"/>
    </location>
</feature>
<accession>A0A9D4P477</accession>
<feature type="region of interest" description="Disordered" evidence="1">
    <location>
        <begin position="144"/>
        <end position="180"/>
    </location>
</feature>
<gene>
    <name evidence="4" type="ORF">HUG17_6268</name>
</gene>
<keyword evidence="2" id="KW-1133">Transmembrane helix</keyword>
<evidence type="ECO:0000259" key="3">
    <source>
        <dbReference type="PROSITE" id="PS51034"/>
    </source>
</evidence>
<reference evidence="4" key="1">
    <citation type="submission" date="2020-06" db="EMBL/GenBank/DDBJ databases">
        <authorList>
            <person name="Ji K."/>
            <person name="Li J."/>
        </authorList>
    </citation>
    <scope>NUCLEOTIDE SEQUENCE</scope>
    <source>
        <strain evidence="4">JKM2019</strain>
        <tissue evidence="4">Whole body</tissue>
    </source>
</reference>
<proteinExistence type="predicted"/>
<organism evidence="4">
    <name type="scientific">Dermatophagoides farinae</name>
    <name type="common">American house dust mite</name>
    <dbReference type="NCBI Taxonomy" id="6954"/>
    <lineage>
        <taxon>Eukaryota</taxon>
        <taxon>Metazoa</taxon>
        <taxon>Ecdysozoa</taxon>
        <taxon>Arthropoda</taxon>
        <taxon>Chelicerata</taxon>
        <taxon>Arachnida</taxon>
        <taxon>Acari</taxon>
        <taxon>Acariformes</taxon>
        <taxon>Sarcoptiformes</taxon>
        <taxon>Astigmata</taxon>
        <taxon>Psoroptidia</taxon>
        <taxon>Analgoidea</taxon>
        <taxon>Pyroglyphidae</taxon>
        <taxon>Dermatophagoidinae</taxon>
        <taxon>Dermatophagoides</taxon>
    </lineage>
</organism>
<keyword evidence="2" id="KW-0812">Transmembrane</keyword>